<name>A0A2P2NJ70_RHIMU</name>
<organism evidence="1">
    <name type="scientific">Rhizophora mucronata</name>
    <name type="common">Asiatic mangrove</name>
    <dbReference type="NCBI Taxonomy" id="61149"/>
    <lineage>
        <taxon>Eukaryota</taxon>
        <taxon>Viridiplantae</taxon>
        <taxon>Streptophyta</taxon>
        <taxon>Embryophyta</taxon>
        <taxon>Tracheophyta</taxon>
        <taxon>Spermatophyta</taxon>
        <taxon>Magnoliopsida</taxon>
        <taxon>eudicotyledons</taxon>
        <taxon>Gunneridae</taxon>
        <taxon>Pentapetalae</taxon>
        <taxon>rosids</taxon>
        <taxon>fabids</taxon>
        <taxon>Malpighiales</taxon>
        <taxon>Rhizophoraceae</taxon>
        <taxon>Rhizophora</taxon>
    </lineage>
</organism>
<dbReference type="EMBL" id="GGEC01061976">
    <property type="protein sequence ID" value="MBX42460.1"/>
    <property type="molecule type" value="Transcribed_RNA"/>
</dbReference>
<accession>A0A2P2NJ70</accession>
<dbReference type="AlphaFoldDB" id="A0A2P2NJ70"/>
<evidence type="ECO:0000313" key="1">
    <source>
        <dbReference type="EMBL" id="MBX42460.1"/>
    </source>
</evidence>
<sequence>MLETSTASEDHSPKAKFFLSQFYFKSGILDSDGHA</sequence>
<reference evidence="1" key="1">
    <citation type="submission" date="2018-02" db="EMBL/GenBank/DDBJ databases">
        <title>Rhizophora mucronata_Transcriptome.</title>
        <authorList>
            <person name="Meera S.P."/>
            <person name="Sreeshan A."/>
            <person name="Augustine A."/>
        </authorList>
    </citation>
    <scope>NUCLEOTIDE SEQUENCE</scope>
    <source>
        <tissue evidence="1">Leaf</tissue>
    </source>
</reference>
<protein>
    <submittedName>
        <fullName evidence="1">Uncharacterized protein</fullName>
    </submittedName>
</protein>
<proteinExistence type="predicted"/>